<dbReference type="Proteomes" id="UP000001283">
    <property type="component" value="Chromosome"/>
</dbReference>
<name>A0A8D3X2L3_PRIMW</name>
<evidence type="ECO:0000256" key="1">
    <source>
        <dbReference type="ARBA" id="ARBA00023015"/>
    </source>
</evidence>
<dbReference type="PRINTS" id="PR00036">
    <property type="entry name" value="HTHLACI"/>
</dbReference>
<evidence type="ECO:0000256" key="2">
    <source>
        <dbReference type="ARBA" id="ARBA00023125"/>
    </source>
</evidence>
<dbReference type="Gene3D" id="1.10.260.40">
    <property type="entry name" value="lambda repressor-like DNA-binding domains"/>
    <property type="match status" value="1"/>
</dbReference>
<dbReference type="CDD" id="cd06286">
    <property type="entry name" value="PBP1_CcpB-like"/>
    <property type="match status" value="1"/>
</dbReference>
<feature type="domain" description="HTH lacI-type" evidence="4">
    <location>
        <begin position="19"/>
        <end position="73"/>
    </location>
</feature>
<dbReference type="Gene3D" id="3.40.50.2300">
    <property type="match status" value="2"/>
</dbReference>
<proteinExistence type="predicted"/>
<dbReference type="SUPFAM" id="SSF53822">
    <property type="entry name" value="Periplasmic binding protein-like I"/>
    <property type="match status" value="1"/>
</dbReference>
<dbReference type="KEGG" id="bmh:BMWSH_3015"/>
<evidence type="ECO:0000259" key="4">
    <source>
        <dbReference type="PROSITE" id="PS50932"/>
    </source>
</evidence>
<dbReference type="PANTHER" id="PTHR30146:SF105">
    <property type="entry name" value="CATABOLITE CONTROL PROTEIN B"/>
    <property type="match status" value="1"/>
</dbReference>
<accession>A0A8D3X2L3</accession>
<reference evidence="5 6" key="1">
    <citation type="journal article" date="2011" name="J. Bacteriol.">
        <title>Complete genome sequence of the industrial strain Bacillus megaterium WSH-002.</title>
        <authorList>
            <person name="Liu L."/>
            <person name="Li Y."/>
            <person name="Zhang J."/>
            <person name="Zou W."/>
            <person name="Zhou Z."/>
            <person name="Liu J."/>
            <person name="Li X."/>
            <person name="Wang L."/>
            <person name="Chen J."/>
        </authorList>
    </citation>
    <scope>NUCLEOTIDE SEQUENCE [LARGE SCALE GENOMIC DNA]</scope>
    <source>
        <strain evidence="5 6">WSH-002</strain>
    </source>
</reference>
<dbReference type="PROSITE" id="PS00356">
    <property type="entry name" value="HTH_LACI_1"/>
    <property type="match status" value="1"/>
</dbReference>
<sequence>MRIKYETRFSAREKGENMTNIRDIAKKAGVSVSTVSRVLNNHPYVKEEKRRLVEEVIQELNYEQNINAVHLSKGKTNMIAVVLPFINHPYFSLLLEGVASQALEKQYQLVICQTNYDVKKEEQALHMLKTKQVDGVIICSRASSWSAIEYYQQYGPIAVCENVQNRSIRSVYVDHYAAFKHALLYLKEKGYKDIGYCIGRMTGTNSQQRQQAYKEYVERINQSYHPEWVFQGCLNVTDGEKVVEKLVQMKNRPQALLVTNDQVAIGIKAQCEQAGMSVPGDLAIIGFDNHPLSSYLQITTIELPLKKMGETLFKLVGSKDPQKIELPFRFIERKSV</sequence>
<organism evidence="5 6">
    <name type="scientific">Priestia megaterium (strain WSH-002)</name>
    <name type="common">Bacillus megaterium</name>
    <dbReference type="NCBI Taxonomy" id="1006007"/>
    <lineage>
        <taxon>Bacteria</taxon>
        <taxon>Bacillati</taxon>
        <taxon>Bacillota</taxon>
        <taxon>Bacilli</taxon>
        <taxon>Bacillales</taxon>
        <taxon>Bacillaceae</taxon>
        <taxon>Priestia</taxon>
    </lineage>
</organism>
<gene>
    <name evidence="5" type="ORF">BMWSH_3015</name>
</gene>
<dbReference type="PANTHER" id="PTHR30146">
    <property type="entry name" value="LACI-RELATED TRANSCRIPTIONAL REPRESSOR"/>
    <property type="match status" value="1"/>
</dbReference>
<dbReference type="EMBL" id="CP003017">
    <property type="protein sequence ID" value="AEN89897.1"/>
    <property type="molecule type" value="Genomic_DNA"/>
</dbReference>
<evidence type="ECO:0000256" key="3">
    <source>
        <dbReference type="ARBA" id="ARBA00023163"/>
    </source>
</evidence>
<dbReference type="InterPro" id="IPR028082">
    <property type="entry name" value="Peripla_BP_I"/>
</dbReference>
<dbReference type="SMART" id="SM00354">
    <property type="entry name" value="HTH_LACI"/>
    <property type="match status" value="1"/>
</dbReference>
<evidence type="ECO:0000313" key="6">
    <source>
        <dbReference type="Proteomes" id="UP000001283"/>
    </source>
</evidence>
<dbReference type="Pfam" id="PF13377">
    <property type="entry name" value="Peripla_BP_3"/>
    <property type="match status" value="1"/>
</dbReference>
<dbReference type="PROSITE" id="PS50932">
    <property type="entry name" value="HTH_LACI_2"/>
    <property type="match status" value="1"/>
</dbReference>
<dbReference type="InterPro" id="IPR000843">
    <property type="entry name" value="HTH_LacI"/>
</dbReference>
<keyword evidence="3" id="KW-0804">Transcription</keyword>
<dbReference type="GO" id="GO:0003700">
    <property type="term" value="F:DNA-binding transcription factor activity"/>
    <property type="evidence" value="ECO:0007669"/>
    <property type="project" value="TreeGrafter"/>
</dbReference>
<keyword evidence="2" id="KW-0238">DNA-binding</keyword>
<keyword evidence="1" id="KW-0805">Transcription regulation</keyword>
<dbReference type="SUPFAM" id="SSF47413">
    <property type="entry name" value="lambda repressor-like DNA-binding domains"/>
    <property type="match status" value="1"/>
</dbReference>
<dbReference type="Pfam" id="PF00356">
    <property type="entry name" value="LacI"/>
    <property type="match status" value="1"/>
</dbReference>
<evidence type="ECO:0000313" key="5">
    <source>
        <dbReference type="EMBL" id="AEN89897.1"/>
    </source>
</evidence>
<dbReference type="AlphaFoldDB" id="A0A8D3X2L3"/>
<dbReference type="CDD" id="cd01392">
    <property type="entry name" value="HTH_LacI"/>
    <property type="match status" value="1"/>
</dbReference>
<dbReference type="GO" id="GO:0000976">
    <property type="term" value="F:transcription cis-regulatory region binding"/>
    <property type="evidence" value="ECO:0007669"/>
    <property type="project" value="TreeGrafter"/>
</dbReference>
<protein>
    <submittedName>
        <fullName evidence="5">Sugar-binding transcriptional regulator, LacI</fullName>
    </submittedName>
</protein>
<dbReference type="InterPro" id="IPR010982">
    <property type="entry name" value="Lambda_DNA-bd_dom_sf"/>
</dbReference>
<dbReference type="InterPro" id="IPR046335">
    <property type="entry name" value="LacI/GalR-like_sensor"/>
</dbReference>